<evidence type="ECO:0000259" key="3">
    <source>
        <dbReference type="SMART" id="SM00322"/>
    </source>
</evidence>
<sequence length="193" mass="21699">MLELSTAGRLPVPVDPDRIALVIGRDGSNKRRIEEAFNVRVNVDSEKGFVFLEPGENSTMYNVFRAKKAVEALALGFSVDDVVLLAEDVYDFEVVDLGEAARNQADLARIKARVIGSEGKFKRTLEEITGVKIVIGEKVVGLIGDYEQLRLAKDAISRLIRGQSHQTVLKLLERESYGLRRRRLDLWERMSQV</sequence>
<dbReference type="NCBIfam" id="TIGR03665">
    <property type="entry name" value="arCOG04150"/>
    <property type="match status" value="1"/>
</dbReference>
<gene>
    <name evidence="4" type="ORF">MA03_07065</name>
</gene>
<dbReference type="InterPro" id="IPR004087">
    <property type="entry name" value="KH_dom"/>
</dbReference>
<dbReference type="GO" id="GO:0003723">
    <property type="term" value="F:RNA binding"/>
    <property type="evidence" value="ECO:0007669"/>
    <property type="project" value="UniProtKB-UniRule"/>
</dbReference>
<dbReference type="InterPro" id="IPR036612">
    <property type="entry name" value="KH_dom_type_1_sf"/>
</dbReference>
<evidence type="ECO:0000256" key="1">
    <source>
        <dbReference type="ARBA" id="ARBA00022884"/>
    </source>
</evidence>
<dbReference type="PROSITE" id="PS50084">
    <property type="entry name" value="KH_TYPE_1"/>
    <property type="match status" value="1"/>
</dbReference>
<dbReference type="InterPro" id="IPR019964">
    <property type="entry name" value="KH_domain_protein_archaea"/>
</dbReference>
<evidence type="ECO:0000313" key="4">
    <source>
        <dbReference type="EMBL" id="AKG39426.1"/>
    </source>
</evidence>
<evidence type="ECO:0000313" key="5">
    <source>
        <dbReference type="Proteomes" id="UP000067434"/>
    </source>
</evidence>
<dbReference type="KEGG" id="thf:MA03_07065"/>
<dbReference type="PANTHER" id="PTHR12826:SF13">
    <property type="entry name" value="RNA-BINDING PROTEIN PNO1"/>
    <property type="match status" value="1"/>
</dbReference>
<dbReference type="InterPro" id="IPR004088">
    <property type="entry name" value="KH_dom_type_1"/>
</dbReference>
<dbReference type="SMART" id="SM00322">
    <property type="entry name" value="KH"/>
    <property type="match status" value="2"/>
</dbReference>
<dbReference type="GeneID" id="25401978"/>
<dbReference type="Proteomes" id="UP000067434">
    <property type="component" value="Chromosome"/>
</dbReference>
<dbReference type="SUPFAM" id="SSF54791">
    <property type="entry name" value="Eukaryotic type KH-domain (KH-domain type I)"/>
    <property type="match status" value="2"/>
</dbReference>
<keyword evidence="5" id="KW-1185">Reference proteome</keyword>
<dbReference type="STRING" id="1550241.MA03_07065"/>
<dbReference type="RefSeq" id="WP_219731630.1">
    <property type="nucleotide sequence ID" value="NZ_CP009961.1"/>
</dbReference>
<accession>A0A0F7CLH6</accession>
<dbReference type="EMBL" id="CP009961">
    <property type="protein sequence ID" value="AKG39426.1"/>
    <property type="molecule type" value="Genomic_DNA"/>
</dbReference>
<organism evidence="4 5">
    <name type="scientific">Infirmifilum uzonense</name>
    <dbReference type="NCBI Taxonomy" id="1550241"/>
    <lineage>
        <taxon>Archaea</taxon>
        <taxon>Thermoproteota</taxon>
        <taxon>Thermoprotei</taxon>
        <taxon>Thermofilales</taxon>
        <taxon>Thermofilaceae</taxon>
        <taxon>Infirmifilum</taxon>
    </lineage>
</organism>
<dbReference type="InterPro" id="IPR055211">
    <property type="entry name" value="KH_PNO1_2nd"/>
</dbReference>
<feature type="domain" description="K Homology" evidence="3">
    <location>
        <begin position="86"/>
        <end position="161"/>
    </location>
</feature>
<dbReference type="Pfam" id="PF00013">
    <property type="entry name" value="KH_1"/>
    <property type="match status" value="1"/>
</dbReference>
<dbReference type="HOGENOM" id="CLU_064992_3_0_2"/>
<name>A0A0F7CLH6_9CREN</name>
<proteinExistence type="predicted"/>
<dbReference type="AlphaFoldDB" id="A0A0F7CLH6"/>
<dbReference type="Gene3D" id="3.30.1370.10">
    <property type="entry name" value="K Homology domain, type 1"/>
    <property type="match status" value="2"/>
</dbReference>
<protein>
    <recommendedName>
        <fullName evidence="3">K Homology domain-containing protein</fullName>
    </recommendedName>
</protein>
<feature type="domain" description="K Homology" evidence="3">
    <location>
        <begin position="6"/>
        <end position="75"/>
    </location>
</feature>
<dbReference type="Pfam" id="PF22891">
    <property type="entry name" value="KH_PNO1_2nd"/>
    <property type="match status" value="1"/>
</dbReference>
<keyword evidence="1 2" id="KW-0694">RNA-binding</keyword>
<dbReference type="PATRIC" id="fig|1550241.5.peg.1464"/>
<dbReference type="PANTHER" id="PTHR12826">
    <property type="entry name" value="RIBONUCLEASE Y"/>
    <property type="match status" value="1"/>
</dbReference>
<reference evidence="4 5" key="1">
    <citation type="journal article" date="2015" name="Stand. Genomic Sci.">
        <title>Complete genome sequence of and proposal of Thermofilum uzonense sp. nov. a novel hyperthermophilic crenarchaeon and emended description of the genus Thermofilum.</title>
        <authorList>
            <person name="Toshchakov S.V."/>
            <person name="Korzhenkov A.A."/>
            <person name="Samarov N.I."/>
            <person name="Mazunin I.O."/>
            <person name="Mozhey O.I."/>
            <person name="Shmyr I.S."/>
            <person name="Derbikova K.S."/>
            <person name="Taranov E.A."/>
            <person name="Dominova I.N."/>
            <person name="Bonch-Osmolovskaya E.A."/>
            <person name="Patrushev M.V."/>
            <person name="Podosokorskaya O.A."/>
            <person name="Kublanov I.V."/>
        </authorList>
    </citation>
    <scope>NUCLEOTIDE SEQUENCE [LARGE SCALE GENOMIC DNA]</scope>
    <source>
        <strain evidence="4 5">1807-2</strain>
    </source>
</reference>
<evidence type="ECO:0000256" key="2">
    <source>
        <dbReference type="PROSITE-ProRule" id="PRU00117"/>
    </source>
</evidence>